<gene>
    <name evidence="15" type="ORF">BCR36DRAFT_57539</name>
</gene>
<dbReference type="Proteomes" id="UP000193719">
    <property type="component" value="Unassembled WGS sequence"/>
</dbReference>
<evidence type="ECO:0000256" key="9">
    <source>
        <dbReference type="ARBA" id="ARBA00023242"/>
    </source>
</evidence>
<dbReference type="AlphaFoldDB" id="A0A1Y1V907"/>
<dbReference type="GO" id="GO:0051301">
    <property type="term" value="P:cell division"/>
    <property type="evidence" value="ECO:0007669"/>
    <property type="project" value="UniProtKB-KW"/>
</dbReference>
<feature type="domain" description="Nuf2 DHR10-like" evidence="14">
    <location>
        <begin position="252"/>
        <end position="368"/>
    </location>
</feature>
<dbReference type="Pfam" id="PF18595">
    <property type="entry name" value="Nuf2_DHR10-like"/>
    <property type="match status" value="1"/>
</dbReference>
<keyword evidence="5" id="KW-0132">Cell division</keyword>
<evidence type="ECO:0000313" key="16">
    <source>
        <dbReference type="Proteomes" id="UP000193719"/>
    </source>
</evidence>
<evidence type="ECO:0000256" key="3">
    <source>
        <dbReference type="ARBA" id="ARBA00005498"/>
    </source>
</evidence>
<dbReference type="GO" id="GO:0031262">
    <property type="term" value="C:Ndc80 complex"/>
    <property type="evidence" value="ECO:0007669"/>
    <property type="project" value="InterPro"/>
</dbReference>
<evidence type="ECO:0000256" key="4">
    <source>
        <dbReference type="ARBA" id="ARBA00022454"/>
    </source>
</evidence>
<comment type="subcellular location">
    <subcellularLocation>
        <location evidence="2">Chromosome</location>
        <location evidence="2">Centromere</location>
        <location evidence="2">Kinetochore</location>
    </subcellularLocation>
    <subcellularLocation>
        <location evidence="1">Nucleus</location>
    </subcellularLocation>
</comment>
<evidence type="ECO:0000256" key="10">
    <source>
        <dbReference type="ARBA" id="ARBA00023306"/>
    </source>
</evidence>
<dbReference type="STRING" id="1754191.A0A1Y1V907"/>
<evidence type="ECO:0000256" key="6">
    <source>
        <dbReference type="ARBA" id="ARBA00022776"/>
    </source>
</evidence>
<feature type="domain" description="Kinetochore protein Nuf2 N-terminal" evidence="13">
    <location>
        <begin position="7"/>
        <end position="138"/>
    </location>
</feature>
<keyword evidence="6" id="KW-0498">Mitosis</keyword>
<dbReference type="GO" id="GO:0051315">
    <property type="term" value="P:attachment of mitotic spindle microtubules to kinetochore"/>
    <property type="evidence" value="ECO:0007669"/>
    <property type="project" value="TreeGrafter"/>
</dbReference>
<dbReference type="GO" id="GO:0005634">
    <property type="term" value="C:nucleus"/>
    <property type="evidence" value="ECO:0007669"/>
    <property type="project" value="UniProtKB-SubCell"/>
</dbReference>
<dbReference type="PANTHER" id="PTHR21650:SF2">
    <property type="entry name" value="KINETOCHORE PROTEIN NUF2"/>
    <property type="match status" value="1"/>
</dbReference>
<dbReference type="EMBL" id="MCFH01000021">
    <property type="protein sequence ID" value="ORX50267.1"/>
    <property type="molecule type" value="Genomic_DNA"/>
</dbReference>
<dbReference type="Pfam" id="PF03800">
    <property type="entry name" value="Nuf2"/>
    <property type="match status" value="1"/>
</dbReference>
<dbReference type="Gene3D" id="1.10.418.60">
    <property type="entry name" value="Ncd80 complex, Nuf2 subunit"/>
    <property type="match status" value="1"/>
</dbReference>
<evidence type="ECO:0000256" key="12">
    <source>
        <dbReference type="SAM" id="Coils"/>
    </source>
</evidence>
<comment type="caution">
    <text evidence="15">The sequence shown here is derived from an EMBL/GenBank/DDBJ whole genome shotgun (WGS) entry which is preliminary data.</text>
</comment>
<protein>
    <submittedName>
        <fullName evidence="15">Uncharacterized protein</fullName>
    </submittedName>
</protein>
<dbReference type="GO" id="GO:0045132">
    <property type="term" value="P:meiotic chromosome segregation"/>
    <property type="evidence" value="ECO:0007669"/>
    <property type="project" value="TreeGrafter"/>
</dbReference>
<evidence type="ECO:0000256" key="7">
    <source>
        <dbReference type="ARBA" id="ARBA00022838"/>
    </source>
</evidence>
<dbReference type="PANTHER" id="PTHR21650">
    <property type="entry name" value="MEMBRALIN/KINETOCHORE PROTEIN NUF2"/>
    <property type="match status" value="1"/>
</dbReference>
<evidence type="ECO:0000256" key="2">
    <source>
        <dbReference type="ARBA" id="ARBA00004629"/>
    </source>
</evidence>
<dbReference type="InterPro" id="IPR041112">
    <property type="entry name" value="Nuf2_DHR10-like"/>
</dbReference>
<name>A0A1Y1V907_9FUNG</name>
<keyword evidence="7" id="KW-0995">Kinetochore</keyword>
<reference evidence="15 16" key="2">
    <citation type="submission" date="2016-08" db="EMBL/GenBank/DDBJ databases">
        <title>Pervasive Adenine N6-methylation of Active Genes in Fungi.</title>
        <authorList>
            <consortium name="DOE Joint Genome Institute"/>
            <person name="Mondo S.J."/>
            <person name="Dannebaum R.O."/>
            <person name="Kuo R.C."/>
            <person name="Labutti K."/>
            <person name="Haridas S."/>
            <person name="Kuo A."/>
            <person name="Salamov A."/>
            <person name="Ahrendt S.R."/>
            <person name="Lipzen A."/>
            <person name="Sullivan W."/>
            <person name="Andreopoulos W.B."/>
            <person name="Clum A."/>
            <person name="Lindquist E."/>
            <person name="Daum C."/>
            <person name="Ramamoorthy G.K."/>
            <person name="Gryganskyi A."/>
            <person name="Culley D."/>
            <person name="Magnuson J.K."/>
            <person name="James T.Y."/>
            <person name="O'Malley M.A."/>
            <person name="Stajich J.E."/>
            <person name="Spatafora J.W."/>
            <person name="Visel A."/>
            <person name="Grigoriev I.V."/>
        </authorList>
    </citation>
    <scope>NUCLEOTIDE SEQUENCE [LARGE SCALE GENOMIC DNA]</scope>
    <source>
        <strain evidence="16">finn</strain>
    </source>
</reference>
<evidence type="ECO:0000313" key="15">
    <source>
        <dbReference type="EMBL" id="ORX50267.1"/>
    </source>
</evidence>
<evidence type="ECO:0000259" key="14">
    <source>
        <dbReference type="Pfam" id="PF18595"/>
    </source>
</evidence>
<accession>A0A1Y1V907</accession>
<evidence type="ECO:0000256" key="11">
    <source>
        <dbReference type="ARBA" id="ARBA00023328"/>
    </source>
</evidence>
<comment type="similarity">
    <text evidence="3">Belongs to the NUF2 family.</text>
</comment>
<keyword evidence="16" id="KW-1185">Reference proteome</keyword>
<dbReference type="OrthoDB" id="8194677at2759"/>
<evidence type="ECO:0000256" key="8">
    <source>
        <dbReference type="ARBA" id="ARBA00023054"/>
    </source>
</evidence>
<evidence type="ECO:0000256" key="5">
    <source>
        <dbReference type="ARBA" id="ARBA00022618"/>
    </source>
</evidence>
<organism evidence="15 16">
    <name type="scientific">Piromyces finnis</name>
    <dbReference type="NCBI Taxonomy" id="1754191"/>
    <lineage>
        <taxon>Eukaryota</taxon>
        <taxon>Fungi</taxon>
        <taxon>Fungi incertae sedis</taxon>
        <taxon>Chytridiomycota</taxon>
        <taxon>Chytridiomycota incertae sedis</taxon>
        <taxon>Neocallimastigomycetes</taxon>
        <taxon>Neocallimastigales</taxon>
        <taxon>Neocallimastigaceae</taxon>
        <taxon>Piromyces</taxon>
    </lineage>
</organism>
<keyword evidence="4" id="KW-0158">Chromosome</keyword>
<dbReference type="InterPro" id="IPR005549">
    <property type="entry name" value="Kinetochore_Nuf2_N"/>
</dbReference>
<dbReference type="GO" id="GO:0007052">
    <property type="term" value="P:mitotic spindle organization"/>
    <property type="evidence" value="ECO:0007669"/>
    <property type="project" value="TreeGrafter"/>
</dbReference>
<proteinExistence type="inferred from homology"/>
<evidence type="ECO:0000259" key="13">
    <source>
        <dbReference type="Pfam" id="PF03800"/>
    </source>
</evidence>
<keyword evidence="10" id="KW-0131">Cell cycle</keyword>
<evidence type="ECO:0000256" key="1">
    <source>
        <dbReference type="ARBA" id="ARBA00004123"/>
    </source>
</evidence>
<dbReference type="GO" id="GO:0044877">
    <property type="term" value="F:protein-containing complex binding"/>
    <property type="evidence" value="ECO:0007669"/>
    <property type="project" value="TreeGrafter"/>
</dbReference>
<feature type="coiled-coil region" evidence="12">
    <location>
        <begin position="139"/>
        <end position="422"/>
    </location>
</feature>
<keyword evidence="9" id="KW-0539">Nucleus</keyword>
<sequence length="438" mass="52184">MAEFKQLLKVPEIIQALNKINIDIKDEDIIKPSPERVFYIYECMVNYTLGIRYSDLTQPNFEIERKLEYPELLKDSLPLVSFYELISKILKNVGIETFSFTDLVNPEPNQLRRNLSAFVQFIYFEQKHTATIYEFKNKTDEYDNILNEKQARIEELKQKIEQVRLEREKDEVEAQKIKEINNKLTNQNRELKSNHDVTANNIAKLKSQKESLEEKITNTQLMINNNQEESTRLRSLLVHNPEEFKKLIENLNNSLNDKRHQISTTDKRIQELQSNMHKMQALKEIISECIKSIQECQENFDEFKTYQKKASEEGEKVEKVDSDVRNLTMENEQLDQRYRNIEEMEQRVIKKKNENIKNLEIKMNQLREKYYKVRDDYLIKMVDLDKHRKSVQETENKTITLKEQIKSDMATMNSAYNKLKSQVDCYLTEVQASLRENI</sequence>
<reference evidence="15 16" key="1">
    <citation type="submission" date="2016-08" db="EMBL/GenBank/DDBJ databases">
        <title>Genomes of anaerobic fungi encode conserved fungal cellulosomes for biomass hydrolysis.</title>
        <authorList>
            <consortium name="DOE Joint Genome Institute"/>
            <person name="Haitjema C.H."/>
            <person name="Gilmore S.P."/>
            <person name="Henske J.K."/>
            <person name="Solomon K.V."/>
            <person name="De Groot R."/>
            <person name="Kuo A."/>
            <person name="Mondo S.J."/>
            <person name="Salamov A.A."/>
            <person name="Labutti K."/>
            <person name="Zhao Z."/>
            <person name="Chiniquy J."/>
            <person name="Barry K."/>
            <person name="Brewer H.M."/>
            <person name="Purvine S.O."/>
            <person name="Wright A.T."/>
            <person name="Boxma B."/>
            <person name="Van Alen T."/>
            <person name="Hackstein J.H."/>
            <person name="Baker S.E."/>
            <person name="Grigoriev I.V."/>
            <person name="O'Malley M.A."/>
        </authorList>
    </citation>
    <scope>NUCLEOTIDE SEQUENCE [LARGE SCALE GENOMIC DNA]</scope>
    <source>
        <strain evidence="16">finn</strain>
    </source>
</reference>
<dbReference type="InterPro" id="IPR038275">
    <property type="entry name" value="Nuf2_N_sf"/>
</dbReference>
<dbReference type="GO" id="GO:0051383">
    <property type="term" value="P:kinetochore organization"/>
    <property type="evidence" value="ECO:0007669"/>
    <property type="project" value="TreeGrafter"/>
</dbReference>
<keyword evidence="8 12" id="KW-0175">Coiled coil</keyword>
<keyword evidence="11" id="KW-0137">Centromere</keyword>